<dbReference type="GO" id="GO:1903509">
    <property type="term" value="P:liposaccharide metabolic process"/>
    <property type="evidence" value="ECO:0007669"/>
    <property type="project" value="UniProtKB-ARBA"/>
</dbReference>
<evidence type="ECO:0000313" key="7">
    <source>
        <dbReference type="Proteomes" id="UP000503540"/>
    </source>
</evidence>
<evidence type="ECO:0000256" key="3">
    <source>
        <dbReference type="SAM" id="MobiDB-lite"/>
    </source>
</evidence>
<evidence type="ECO:0000259" key="4">
    <source>
        <dbReference type="Pfam" id="PF00534"/>
    </source>
</evidence>
<dbReference type="InterPro" id="IPR001296">
    <property type="entry name" value="Glyco_trans_1"/>
</dbReference>
<dbReference type="Gene3D" id="3.40.50.2000">
    <property type="entry name" value="Glycogen Phosphorylase B"/>
    <property type="match status" value="2"/>
</dbReference>
<dbReference type="PANTHER" id="PTHR45947:SF3">
    <property type="entry name" value="SULFOQUINOVOSYL TRANSFERASE SQD2"/>
    <property type="match status" value="1"/>
</dbReference>
<dbReference type="GO" id="GO:0016757">
    <property type="term" value="F:glycosyltransferase activity"/>
    <property type="evidence" value="ECO:0007669"/>
    <property type="project" value="UniProtKB-KW"/>
</dbReference>
<accession>A0A6G9YNL5</accession>
<keyword evidence="7" id="KW-1185">Reference proteome</keyword>
<evidence type="ECO:0000256" key="2">
    <source>
        <dbReference type="ARBA" id="ARBA00022679"/>
    </source>
</evidence>
<protein>
    <submittedName>
        <fullName evidence="6">Glycosyltransferase</fullName>
    </submittedName>
</protein>
<feature type="region of interest" description="Disordered" evidence="3">
    <location>
        <begin position="1"/>
        <end position="32"/>
    </location>
</feature>
<dbReference type="EMBL" id="CP046172">
    <property type="protein sequence ID" value="QIS14792.1"/>
    <property type="molecule type" value="Genomic_DNA"/>
</dbReference>
<name>A0A6G9YNL5_9NOCA</name>
<dbReference type="GO" id="GO:1901137">
    <property type="term" value="P:carbohydrate derivative biosynthetic process"/>
    <property type="evidence" value="ECO:0007669"/>
    <property type="project" value="UniProtKB-ARBA"/>
</dbReference>
<dbReference type="InterPro" id="IPR050194">
    <property type="entry name" value="Glycosyltransferase_grp1"/>
</dbReference>
<organism evidence="6 7">
    <name type="scientific">Nocardia arthritidis</name>
    <dbReference type="NCBI Taxonomy" id="228602"/>
    <lineage>
        <taxon>Bacteria</taxon>
        <taxon>Bacillati</taxon>
        <taxon>Actinomycetota</taxon>
        <taxon>Actinomycetes</taxon>
        <taxon>Mycobacteriales</taxon>
        <taxon>Nocardiaceae</taxon>
        <taxon>Nocardia</taxon>
    </lineage>
</organism>
<dbReference type="PANTHER" id="PTHR45947">
    <property type="entry name" value="SULFOQUINOVOSYL TRANSFERASE SQD2"/>
    <property type="match status" value="1"/>
</dbReference>
<keyword evidence="1" id="KW-0328">Glycosyltransferase</keyword>
<gene>
    <name evidence="6" type="ORF">F5544_34795</name>
</gene>
<proteinExistence type="predicted"/>
<dbReference type="AlphaFoldDB" id="A0A6G9YNL5"/>
<dbReference type="CDD" id="cd03801">
    <property type="entry name" value="GT4_PimA-like"/>
    <property type="match status" value="1"/>
</dbReference>
<reference evidence="6 7" key="1">
    <citation type="journal article" date="2019" name="ACS Chem. Biol.">
        <title>Identification and Mobilization of a Cryptic Antibiotic Biosynthesis Gene Locus from a Human-Pathogenic Nocardia Isolate.</title>
        <authorList>
            <person name="Herisse M."/>
            <person name="Ishida K."/>
            <person name="Porter J.L."/>
            <person name="Howden B."/>
            <person name="Hertweck C."/>
            <person name="Stinear T.P."/>
            <person name="Pidot S.J."/>
        </authorList>
    </citation>
    <scope>NUCLEOTIDE SEQUENCE [LARGE SCALE GENOMIC DNA]</scope>
    <source>
        <strain evidence="6 7">AUSMDU00012717</strain>
    </source>
</reference>
<dbReference type="Proteomes" id="UP000503540">
    <property type="component" value="Chromosome"/>
</dbReference>
<evidence type="ECO:0000259" key="5">
    <source>
        <dbReference type="Pfam" id="PF13439"/>
    </source>
</evidence>
<feature type="domain" description="Glycosyl transferase family 1" evidence="4">
    <location>
        <begin position="250"/>
        <end position="410"/>
    </location>
</feature>
<dbReference type="SUPFAM" id="SSF53756">
    <property type="entry name" value="UDP-Glycosyltransferase/glycogen phosphorylase"/>
    <property type="match status" value="1"/>
</dbReference>
<evidence type="ECO:0000313" key="6">
    <source>
        <dbReference type="EMBL" id="QIS14792.1"/>
    </source>
</evidence>
<feature type="domain" description="Glycosyltransferase subfamily 4-like N-terminal" evidence="5">
    <location>
        <begin position="54"/>
        <end position="241"/>
    </location>
</feature>
<evidence type="ECO:0000256" key="1">
    <source>
        <dbReference type="ARBA" id="ARBA00022676"/>
    </source>
</evidence>
<dbReference type="InterPro" id="IPR028098">
    <property type="entry name" value="Glyco_trans_4-like_N"/>
</dbReference>
<keyword evidence="2 6" id="KW-0808">Transferase</keyword>
<dbReference type="Pfam" id="PF13439">
    <property type="entry name" value="Glyco_transf_4"/>
    <property type="match status" value="1"/>
</dbReference>
<dbReference type="KEGG" id="nah:F5544_34795"/>
<dbReference type="Pfam" id="PF00534">
    <property type="entry name" value="Glycos_transf_1"/>
    <property type="match status" value="1"/>
</dbReference>
<sequence>MERGRRTLSRFGRAPPRRNGHRTPGNGRRGSGRCRRRICMKILMVSWEYPPVVVGGLGRHVHHLAVELAAAGNEVVVLSRRPTGTDAATHPTHSFIAEGVLVVAVAEDPPCFDFGEDMLAWTLAMGHAMVRAGVGLGKPGIGDGWTPDVVHAHDWLVAHPAIALAEYYDVPLVSTIHATEAGRHSGWVAGKVNRQVHSVEWWLANESDALITCSTSMQDEVERLYGAERVPMTVIRNGIDVGAWTFRPRAPRTGPPRLLYVGRLEYEKGVQDAIAALPRIRRAHPGTTLTVAGVGTQFEWLRERARVHRVARAVNFVGQLGHAELLGWLHGADAIVLPSRYEPFGIVALEAAAAGTPLVTSTAGGLGEAVIDGVTGASFAPADVDGLVDAVRATLDDPAATQDRAYAARERLTADFAWDVVAAETTQVYTAAKRRVRNPLPRPTIIERPLPERDPK</sequence>